<feature type="domain" description="Ty3 transposon capsid-like protein" evidence="2">
    <location>
        <begin position="91"/>
        <end position="258"/>
    </location>
</feature>
<dbReference type="Pfam" id="PF19259">
    <property type="entry name" value="Ty3_capsid"/>
    <property type="match status" value="1"/>
</dbReference>
<evidence type="ECO:0000259" key="2">
    <source>
        <dbReference type="Pfam" id="PF19259"/>
    </source>
</evidence>
<name>A0A2U1PE40_ARTAN</name>
<organism evidence="3 4">
    <name type="scientific">Artemisia annua</name>
    <name type="common">Sweet wormwood</name>
    <dbReference type="NCBI Taxonomy" id="35608"/>
    <lineage>
        <taxon>Eukaryota</taxon>
        <taxon>Viridiplantae</taxon>
        <taxon>Streptophyta</taxon>
        <taxon>Embryophyta</taxon>
        <taxon>Tracheophyta</taxon>
        <taxon>Spermatophyta</taxon>
        <taxon>Magnoliopsida</taxon>
        <taxon>eudicotyledons</taxon>
        <taxon>Gunneridae</taxon>
        <taxon>Pentapetalae</taxon>
        <taxon>asterids</taxon>
        <taxon>campanulids</taxon>
        <taxon>Asterales</taxon>
        <taxon>Asteraceae</taxon>
        <taxon>Asteroideae</taxon>
        <taxon>Anthemideae</taxon>
        <taxon>Artemisiinae</taxon>
        <taxon>Artemisia</taxon>
    </lineage>
</organism>
<accession>A0A2U1PE40</accession>
<feature type="region of interest" description="Disordered" evidence="1">
    <location>
        <begin position="1"/>
        <end position="68"/>
    </location>
</feature>
<dbReference type="Proteomes" id="UP000245207">
    <property type="component" value="Unassembled WGS sequence"/>
</dbReference>
<evidence type="ECO:0000313" key="3">
    <source>
        <dbReference type="EMBL" id="PWA84034.1"/>
    </source>
</evidence>
<feature type="compositionally biased region" description="Basic and acidic residues" evidence="1">
    <location>
        <begin position="37"/>
        <end position="49"/>
    </location>
</feature>
<dbReference type="InterPro" id="IPR045358">
    <property type="entry name" value="Ty3_capsid"/>
</dbReference>
<dbReference type="PANTHER" id="PTHR33223">
    <property type="entry name" value="CCHC-TYPE DOMAIN-CONTAINING PROTEIN"/>
    <property type="match status" value="1"/>
</dbReference>
<gene>
    <name evidence="3" type="ORF">CTI12_AA134850</name>
</gene>
<sequence length="293" mass="33756">MVQTKSGYKASGEPVTTLQQHRRPPQTKDTASTMTNTDDKPFSQDDLATKETYGFSGFDDEDEDNENEEDINKTMKHDSHHPFKVEDKIDIPTYNGTIDAEKLDSWLDQLETYFTLYGFHSSEKVVFARLKLTSHAFGWWNSQLKIMGNEEISWKKFTQLLRQEFYPMGYVQDRWTRWHNLRLQRGQSVQEYTTEFRRLAVTLGIPIDNVDVCTKYVAGLPPQIQTEMRLPVITNISNASSIAMAIEQKNKIGGRKFVEGLNSEASNSNHHKEEFKKKEPHTQMKINIVAIAG</sequence>
<dbReference type="AlphaFoldDB" id="A0A2U1PE40"/>
<comment type="caution">
    <text evidence="3">The sequence shown here is derived from an EMBL/GenBank/DDBJ whole genome shotgun (WGS) entry which is preliminary data.</text>
</comment>
<dbReference type="PANTHER" id="PTHR33223:SF6">
    <property type="entry name" value="CCHC-TYPE DOMAIN-CONTAINING PROTEIN"/>
    <property type="match status" value="1"/>
</dbReference>
<dbReference type="OrthoDB" id="1934635at2759"/>
<protein>
    <recommendedName>
        <fullName evidence="2">Ty3 transposon capsid-like protein domain-containing protein</fullName>
    </recommendedName>
</protein>
<proteinExistence type="predicted"/>
<evidence type="ECO:0000313" key="4">
    <source>
        <dbReference type="Proteomes" id="UP000245207"/>
    </source>
</evidence>
<evidence type="ECO:0000256" key="1">
    <source>
        <dbReference type="SAM" id="MobiDB-lite"/>
    </source>
</evidence>
<feature type="compositionally biased region" description="Polar residues" evidence="1">
    <location>
        <begin position="27"/>
        <end position="36"/>
    </location>
</feature>
<feature type="compositionally biased region" description="Acidic residues" evidence="1">
    <location>
        <begin position="58"/>
        <end position="68"/>
    </location>
</feature>
<keyword evidence="4" id="KW-1185">Reference proteome</keyword>
<dbReference type="EMBL" id="PKPP01001276">
    <property type="protein sequence ID" value="PWA84034.1"/>
    <property type="molecule type" value="Genomic_DNA"/>
</dbReference>
<reference evidence="3 4" key="1">
    <citation type="journal article" date="2018" name="Mol. Plant">
        <title>The genome of Artemisia annua provides insight into the evolution of Asteraceae family and artemisinin biosynthesis.</title>
        <authorList>
            <person name="Shen Q."/>
            <person name="Zhang L."/>
            <person name="Liao Z."/>
            <person name="Wang S."/>
            <person name="Yan T."/>
            <person name="Shi P."/>
            <person name="Liu M."/>
            <person name="Fu X."/>
            <person name="Pan Q."/>
            <person name="Wang Y."/>
            <person name="Lv Z."/>
            <person name="Lu X."/>
            <person name="Zhang F."/>
            <person name="Jiang W."/>
            <person name="Ma Y."/>
            <person name="Chen M."/>
            <person name="Hao X."/>
            <person name="Li L."/>
            <person name="Tang Y."/>
            <person name="Lv G."/>
            <person name="Zhou Y."/>
            <person name="Sun X."/>
            <person name="Brodelius P.E."/>
            <person name="Rose J.K.C."/>
            <person name="Tang K."/>
        </authorList>
    </citation>
    <scope>NUCLEOTIDE SEQUENCE [LARGE SCALE GENOMIC DNA]</scope>
    <source>
        <strain evidence="4">cv. Huhao1</strain>
        <tissue evidence="3">Leaf</tissue>
    </source>
</reference>